<dbReference type="AlphaFoldDB" id="A0A059E1C8"/>
<name>A0A059E1C8_9PROT</name>
<evidence type="ECO:0000313" key="2">
    <source>
        <dbReference type="Proteomes" id="UP000024547"/>
    </source>
</evidence>
<dbReference type="RefSeq" id="WP_035551638.1">
    <property type="nucleotide sequence ID" value="NZ_AWFH01000014.1"/>
</dbReference>
<dbReference type="Proteomes" id="UP000024547">
    <property type="component" value="Unassembled WGS sequence"/>
</dbReference>
<comment type="caution">
    <text evidence="1">The sequence shown here is derived from an EMBL/GenBank/DDBJ whole genome shotgun (WGS) entry which is preliminary data.</text>
</comment>
<proteinExistence type="predicted"/>
<accession>A0A059E1C8</accession>
<evidence type="ECO:0000313" key="1">
    <source>
        <dbReference type="EMBL" id="KCZ61428.1"/>
    </source>
</evidence>
<protein>
    <submittedName>
        <fullName evidence="1">Uncharacterized protein</fullName>
    </submittedName>
</protein>
<keyword evidence="2" id="KW-1185">Reference proteome</keyword>
<organism evidence="1 2">
    <name type="scientific">Hyphomonas atlantica</name>
    <dbReference type="NCBI Taxonomy" id="1280948"/>
    <lineage>
        <taxon>Bacteria</taxon>
        <taxon>Pseudomonadati</taxon>
        <taxon>Pseudomonadota</taxon>
        <taxon>Alphaproteobacteria</taxon>
        <taxon>Hyphomonadales</taxon>
        <taxon>Hyphomonadaceae</taxon>
        <taxon>Hyphomonas</taxon>
    </lineage>
</organism>
<reference evidence="1 2" key="1">
    <citation type="journal article" date="2014" name="Antonie Van Leeuwenhoek">
        <title>Hyphomonas beringensis sp. nov. and Hyphomonas chukchiensis sp. nov., isolated from surface seawater of the Bering Sea and Chukchi Sea.</title>
        <authorList>
            <person name="Li C."/>
            <person name="Lai Q."/>
            <person name="Li G."/>
            <person name="Dong C."/>
            <person name="Wang J."/>
            <person name="Liao Y."/>
            <person name="Shao Z."/>
        </authorList>
    </citation>
    <scope>NUCLEOTIDE SEQUENCE [LARGE SCALE GENOMIC DNA]</scope>
    <source>
        <strain evidence="1 2">22II1-22F38</strain>
    </source>
</reference>
<gene>
    <name evidence="1" type="ORF">HY36_16795</name>
</gene>
<dbReference type="PATRIC" id="fig|1280948.3.peg.1885"/>
<sequence length="371" mass="42109">MNIENRATLSKESLATLNSDLYDLSNKLLAADLAGLKRYGKLTDSELAHLVSKASKYTYRANSKTSSAPNIAEATIKTFLAGKRRPQRRISKAILDFLRTSFSIPQQAYVLDSSLVFQAKSESRRFQTSHASKKLLKLASGWLLFDSGIRSNASAIQLIHLEDWNVILCRGILVYDENWDATQKFYLTGFATVTRNHIVLNLADHELNSFIIYIDVSMGPFDLDDQVSQEPYFAIKQVRMVAPSHYHISRTPIFMSPRDFESRLQYIEKLSDAACNEFMPMKFIHVGPVEAKVCVHSAEIDMGTAINNTFPLLVSNSQKLPLENRNTKLDGMLTHRKLSVLIRRVEAEIRRDFSARSRVLQQFPESDIFIP</sequence>
<dbReference type="EMBL" id="AWFH01000014">
    <property type="protein sequence ID" value="KCZ61428.1"/>
    <property type="molecule type" value="Genomic_DNA"/>
</dbReference>